<dbReference type="RefSeq" id="WP_367886926.1">
    <property type="nucleotide sequence ID" value="NZ_CP130612.1"/>
</dbReference>
<accession>A0AA49JSN6</accession>
<dbReference type="InterPro" id="IPR036059">
    <property type="entry name" value="TldD/PmbA_sf"/>
</dbReference>
<evidence type="ECO:0000313" key="5">
    <source>
        <dbReference type="EMBL" id="WKW11226.1"/>
    </source>
</evidence>
<dbReference type="PANTHER" id="PTHR43666:SF1">
    <property type="entry name" value="CONSERVED PROTEIN"/>
    <property type="match status" value="1"/>
</dbReference>
<keyword evidence="7" id="KW-1185">Reference proteome</keyword>
<dbReference type="PANTHER" id="PTHR43666">
    <property type="entry name" value="TLDD PROTEIN"/>
    <property type="match status" value="1"/>
</dbReference>
<dbReference type="KEGG" id="pspc:Strain318_000461"/>
<dbReference type="GO" id="GO:0006508">
    <property type="term" value="P:proteolysis"/>
    <property type="evidence" value="ECO:0007669"/>
    <property type="project" value="InterPro"/>
</dbReference>
<dbReference type="Proteomes" id="UP001229955">
    <property type="component" value="Chromosome"/>
</dbReference>
<dbReference type="InterPro" id="IPR035068">
    <property type="entry name" value="TldD/PmbA_N"/>
</dbReference>
<reference evidence="6" key="1">
    <citation type="submission" date="2023-07" db="EMBL/GenBank/DDBJ databases">
        <authorList>
            <person name="Haufschild T."/>
            <person name="Kallscheuer N."/>
            <person name="Hammer J."/>
            <person name="Kohn T."/>
            <person name="Kabuu M."/>
            <person name="Jogler M."/>
            <person name="Wohfarth N."/>
            <person name="Heuer A."/>
            <person name="Rohde M."/>
            <person name="van Teeseling M.C.F."/>
            <person name="Jogler C."/>
        </authorList>
    </citation>
    <scope>NUCLEOTIDE SEQUENCE</scope>
    <source>
        <strain evidence="5">Strain 138</strain>
        <strain evidence="6">Strain 318</strain>
    </source>
</reference>
<dbReference type="InterPro" id="IPR045570">
    <property type="entry name" value="Metalloprtase-TldD/E_cen_dom"/>
</dbReference>
<evidence type="ECO:0000259" key="3">
    <source>
        <dbReference type="Pfam" id="PF19289"/>
    </source>
</evidence>
<evidence type="ECO:0000313" key="7">
    <source>
        <dbReference type="Proteomes" id="UP001229955"/>
    </source>
</evidence>
<dbReference type="GO" id="GO:0008237">
    <property type="term" value="F:metallopeptidase activity"/>
    <property type="evidence" value="ECO:0007669"/>
    <property type="project" value="InterPro"/>
</dbReference>
<protein>
    <submittedName>
        <fullName evidence="6">TldD/PmbA family protein</fullName>
    </submittedName>
</protein>
<evidence type="ECO:0000259" key="4">
    <source>
        <dbReference type="Pfam" id="PF19290"/>
    </source>
</evidence>
<dbReference type="InterPro" id="IPR045569">
    <property type="entry name" value="Metalloprtase-TldD/E_C"/>
</dbReference>
<evidence type="ECO:0000313" key="6">
    <source>
        <dbReference type="EMBL" id="WKW14136.1"/>
    </source>
</evidence>
<sequence length="461" mass="50093">MSADNTLKRLKQGVPAGAVLSRAEAQAICERVMRFSKADGIDVQLGSNHTTNVRFADNQMSTAGAVTDGQLAVQSWFGPKHAVVTTNDLSEASLRRCVEQSEVLARLAPDDPEAMPLLEPQQYVPVESYFDSTAATDAGTRARAALTALQPARSAGDLKAAGYLVVGAGCTALANSKGMFAYHRATSTNYTLTVRTADGTGSGWAAADHPDWRQIDFAKVSQRAIDKARASREPRAVEPGRYTVILEPQAVGDLVQLIAFYADARLADEGRSPFSKQGGGNKLGEKIVDERVTLFSDPQDPQLLGQPFDGEGMRLARQVWVENGNLKTLQTSRFWAQKQNRVATGGATSLKMQGGSSSMDEMIRSTERGILVTRLWYLREVDPRTILYTGLTRDGTFLIEQGRISRSIRNLRFNESPLFMLNNLEMLGAPERLAGTEAGGSVVMPALKVRDFNFTSLSEAV</sequence>
<dbReference type="EMBL" id="CP130613">
    <property type="protein sequence ID" value="WKW14136.1"/>
    <property type="molecule type" value="Genomic_DNA"/>
</dbReference>
<organism evidence="6 7">
    <name type="scientific">Pseudogemmatithrix spongiicola</name>
    <dbReference type="NCBI Taxonomy" id="3062599"/>
    <lineage>
        <taxon>Bacteria</taxon>
        <taxon>Pseudomonadati</taxon>
        <taxon>Gemmatimonadota</taxon>
        <taxon>Gemmatimonadia</taxon>
        <taxon>Gemmatimonadales</taxon>
        <taxon>Gemmatimonadaceae</taxon>
        <taxon>Pseudogemmatithrix</taxon>
    </lineage>
</organism>
<evidence type="ECO:0000256" key="1">
    <source>
        <dbReference type="ARBA" id="ARBA00005836"/>
    </source>
</evidence>
<dbReference type="Pfam" id="PF19289">
    <property type="entry name" value="PmbA_TldD_3rd"/>
    <property type="match status" value="1"/>
</dbReference>
<dbReference type="InterPro" id="IPR002510">
    <property type="entry name" value="Metalloprtase-TldD/E_N"/>
</dbReference>
<proteinExistence type="inferred from homology"/>
<dbReference type="EMBL" id="CP130612">
    <property type="protein sequence ID" value="WKW11226.1"/>
    <property type="molecule type" value="Genomic_DNA"/>
</dbReference>
<dbReference type="Gene3D" id="3.30.2290.10">
    <property type="entry name" value="PmbA/TldD superfamily"/>
    <property type="match status" value="1"/>
</dbReference>
<dbReference type="SUPFAM" id="SSF111283">
    <property type="entry name" value="Putative modulator of DNA gyrase, PmbA/TldD"/>
    <property type="match status" value="1"/>
</dbReference>
<dbReference type="Pfam" id="PF19290">
    <property type="entry name" value="PmbA_TldD_2nd"/>
    <property type="match status" value="1"/>
</dbReference>
<dbReference type="Pfam" id="PF01523">
    <property type="entry name" value="PmbA_TldD_1st"/>
    <property type="match status" value="1"/>
</dbReference>
<comment type="similarity">
    <text evidence="1">Belongs to the peptidase U62 family.</text>
</comment>
<accession>A0AA49JY65</accession>
<feature type="domain" description="Metalloprotease TldD/E C-terminal" evidence="3">
    <location>
        <begin position="239"/>
        <end position="455"/>
    </location>
</feature>
<dbReference type="AlphaFoldDB" id="A0AA49JY65"/>
<evidence type="ECO:0000259" key="2">
    <source>
        <dbReference type="Pfam" id="PF01523"/>
    </source>
</evidence>
<feature type="domain" description="Metalloprotease TldD/E N-terminal" evidence="2">
    <location>
        <begin position="43"/>
        <end position="102"/>
    </location>
</feature>
<gene>
    <name evidence="5" type="ORF">Strain138_000461</name>
    <name evidence="6" type="ORF">Strain318_000461</name>
</gene>
<feature type="domain" description="Metalloprotease TldD/E central" evidence="4">
    <location>
        <begin position="159"/>
        <end position="231"/>
    </location>
</feature>
<name>A0AA49JY65_9BACT</name>